<dbReference type="AlphaFoldDB" id="A0A7W8FR99"/>
<evidence type="ECO:0000256" key="1">
    <source>
        <dbReference type="ARBA" id="ARBA00007789"/>
    </source>
</evidence>
<dbReference type="EMBL" id="JACHHE010000001">
    <property type="protein sequence ID" value="MBB5178793.1"/>
    <property type="molecule type" value="Genomic_DNA"/>
</dbReference>
<dbReference type="InterPro" id="IPR036661">
    <property type="entry name" value="Luciferase-like_sf"/>
</dbReference>
<dbReference type="PANTHER" id="PTHR30137">
    <property type="entry name" value="LUCIFERASE-LIKE MONOOXYGENASE"/>
    <property type="match status" value="1"/>
</dbReference>
<keyword evidence="4" id="KW-1185">Reference proteome</keyword>
<dbReference type="GO" id="GO:0005829">
    <property type="term" value="C:cytosol"/>
    <property type="evidence" value="ECO:0007669"/>
    <property type="project" value="TreeGrafter"/>
</dbReference>
<reference evidence="3 4" key="1">
    <citation type="submission" date="2020-08" db="EMBL/GenBank/DDBJ databases">
        <title>Genomic Encyclopedia of Type Strains, Phase IV (KMG-IV): sequencing the most valuable type-strain genomes for metagenomic binning, comparative biology and taxonomic classification.</title>
        <authorList>
            <person name="Goeker M."/>
        </authorList>
    </citation>
    <scope>NUCLEOTIDE SEQUENCE [LARGE SCALE GENOMIC DNA]</scope>
    <source>
        <strain evidence="3 4">DSM 15895</strain>
    </source>
</reference>
<feature type="domain" description="Luciferase-like" evidence="2">
    <location>
        <begin position="46"/>
        <end position="268"/>
    </location>
</feature>
<evidence type="ECO:0000313" key="3">
    <source>
        <dbReference type="EMBL" id="MBB5178793.1"/>
    </source>
</evidence>
<sequence length="364" mass="40427">MNADETTFAAVKKTSQPVQYRSTHYKLRGEMMKEFELSVLSVAPLRQGETMKQGIDSAVSLAKAVDKMGYKRIWFAEHHNHDAYASAATVSIVQHILANTENIRVGSGGIMLPNHSPVVVAEQFGTLETLYPNRVDLALGRAPGTDQKTADVIRRSNHNGVFFFEREVKDVLRYLGDEEMQGEVRAYPGIGTNVPVYILGSSTGSAKIAANLGLPYAFGAQFSPEAMEEALAIYRENFQPSAHLQEPYVLAAINVIAADSMEEAAFISASHLQVYIDIYTNNLSQLIPPTKGFLESLSQFELEILHHRLGYTIMGNAETIRRDIIGFQQTFAVDEIIAISNIYESKKEFHSYEILKQVSDALFV</sequence>
<proteinExistence type="predicted"/>
<comment type="similarity">
    <text evidence="1">To bacterial alkanal monooxygenase alpha and beta chains.</text>
</comment>
<dbReference type="InterPro" id="IPR019949">
    <property type="entry name" value="CmoO-like"/>
</dbReference>
<protein>
    <submittedName>
        <fullName evidence="3">Luciferase family oxidoreductase group 1</fullName>
    </submittedName>
</protein>
<comment type="caution">
    <text evidence="3">The sequence shown here is derived from an EMBL/GenBank/DDBJ whole genome shotgun (WGS) entry which is preliminary data.</text>
</comment>
<dbReference type="NCBIfam" id="TIGR03558">
    <property type="entry name" value="oxido_grp_1"/>
    <property type="match status" value="1"/>
</dbReference>
<dbReference type="FunFam" id="3.20.20.30:FF:000002">
    <property type="entry name" value="LLM class flavin-dependent oxidoreductase"/>
    <property type="match status" value="1"/>
</dbReference>
<dbReference type="PANTHER" id="PTHR30137:SF6">
    <property type="entry name" value="LUCIFERASE-LIKE MONOOXYGENASE"/>
    <property type="match status" value="1"/>
</dbReference>
<accession>A0A7W8FR99</accession>
<dbReference type="GO" id="GO:0016705">
    <property type="term" value="F:oxidoreductase activity, acting on paired donors, with incorporation or reduction of molecular oxygen"/>
    <property type="evidence" value="ECO:0007669"/>
    <property type="project" value="InterPro"/>
</dbReference>
<dbReference type="Proteomes" id="UP000525923">
    <property type="component" value="Unassembled WGS sequence"/>
</dbReference>
<organism evidence="3 4">
    <name type="scientific">Planococcus koreensis</name>
    <dbReference type="NCBI Taxonomy" id="112331"/>
    <lineage>
        <taxon>Bacteria</taxon>
        <taxon>Bacillati</taxon>
        <taxon>Bacillota</taxon>
        <taxon>Bacilli</taxon>
        <taxon>Bacillales</taxon>
        <taxon>Caryophanaceae</taxon>
        <taxon>Planococcus</taxon>
    </lineage>
</organism>
<dbReference type="SUPFAM" id="SSF51679">
    <property type="entry name" value="Bacterial luciferase-like"/>
    <property type="match status" value="1"/>
</dbReference>
<dbReference type="Pfam" id="PF00296">
    <property type="entry name" value="Bac_luciferase"/>
    <property type="match status" value="1"/>
</dbReference>
<gene>
    <name evidence="3" type="ORF">HNQ44_000215</name>
</gene>
<evidence type="ECO:0000259" key="2">
    <source>
        <dbReference type="Pfam" id="PF00296"/>
    </source>
</evidence>
<dbReference type="InterPro" id="IPR011251">
    <property type="entry name" value="Luciferase-like_dom"/>
</dbReference>
<evidence type="ECO:0000313" key="4">
    <source>
        <dbReference type="Proteomes" id="UP000525923"/>
    </source>
</evidence>
<dbReference type="Gene3D" id="3.20.20.30">
    <property type="entry name" value="Luciferase-like domain"/>
    <property type="match status" value="1"/>
</dbReference>
<name>A0A7W8FR99_9BACL</name>
<dbReference type="InterPro" id="IPR050766">
    <property type="entry name" value="Bact_Lucif_Oxidored"/>
</dbReference>